<keyword evidence="3" id="KW-1185">Reference proteome</keyword>
<evidence type="ECO:0008006" key="4">
    <source>
        <dbReference type="Google" id="ProtNLM"/>
    </source>
</evidence>
<keyword evidence="1" id="KW-1133">Transmembrane helix</keyword>
<feature type="transmembrane region" description="Helical" evidence="1">
    <location>
        <begin position="7"/>
        <end position="28"/>
    </location>
</feature>
<gene>
    <name evidence="2" type="ORF">SAMN05421747_108119</name>
</gene>
<proteinExistence type="predicted"/>
<evidence type="ECO:0000313" key="3">
    <source>
        <dbReference type="Proteomes" id="UP000199577"/>
    </source>
</evidence>
<dbReference type="Proteomes" id="UP000199577">
    <property type="component" value="Unassembled WGS sequence"/>
</dbReference>
<dbReference type="RefSeq" id="WP_090973526.1">
    <property type="nucleotide sequence ID" value="NZ_FOLL01000008.1"/>
</dbReference>
<dbReference type="EMBL" id="FOLL01000008">
    <property type="protein sequence ID" value="SFC32203.1"/>
    <property type="molecule type" value="Genomic_DNA"/>
</dbReference>
<dbReference type="STRING" id="623281.SAMN05421747_108119"/>
<dbReference type="OrthoDB" id="981547at2"/>
<organism evidence="2 3">
    <name type="scientific">Parapedobacter composti</name>
    <dbReference type="NCBI Taxonomy" id="623281"/>
    <lineage>
        <taxon>Bacteria</taxon>
        <taxon>Pseudomonadati</taxon>
        <taxon>Bacteroidota</taxon>
        <taxon>Sphingobacteriia</taxon>
        <taxon>Sphingobacteriales</taxon>
        <taxon>Sphingobacteriaceae</taxon>
        <taxon>Parapedobacter</taxon>
    </lineage>
</organism>
<dbReference type="AlphaFoldDB" id="A0A1I1IES5"/>
<name>A0A1I1IES5_9SPHI</name>
<sequence length="129" mass="14536">MKLGRFIGYYHAFGLLVAAIAVGLQHLFKPVDILSPFFWVLFAIVFFLTLVAYVLSDLGIRKGGETAVYSLLGGLFVKLFTCLAAVAVLIVKFPENKLLTALNFFSLYFLFTVFEVTFLLRNLRDQNQT</sequence>
<feature type="transmembrane region" description="Helical" evidence="1">
    <location>
        <begin position="102"/>
        <end position="120"/>
    </location>
</feature>
<accession>A0A1I1IES5</accession>
<feature type="transmembrane region" description="Helical" evidence="1">
    <location>
        <begin position="34"/>
        <end position="55"/>
    </location>
</feature>
<evidence type="ECO:0000313" key="2">
    <source>
        <dbReference type="EMBL" id="SFC32203.1"/>
    </source>
</evidence>
<keyword evidence="1" id="KW-0472">Membrane</keyword>
<feature type="transmembrane region" description="Helical" evidence="1">
    <location>
        <begin position="67"/>
        <end position="90"/>
    </location>
</feature>
<protein>
    <recommendedName>
        <fullName evidence="4">ATP synthase protein I</fullName>
    </recommendedName>
</protein>
<evidence type="ECO:0000256" key="1">
    <source>
        <dbReference type="SAM" id="Phobius"/>
    </source>
</evidence>
<keyword evidence="1" id="KW-0812">Transmembrane</keyword>
<reference evidence="2 3" key="1">
    <citation type="submission" date="2016-10" db="EMBL/GenBank/DDBJ databases">
        <authorList>
            <person name="de Groot N.N."/>
        </authorList>
    </citation>
    <scope>NUCLEOTIDE SEQUENCE [LARGE SCALE GENOMIC DNA]</scope>
    <source>
        <strain evidence="2 3">DSM 22900</strain>
    </source>
</reference>